<sequence>MQANPASLPPSILAITGVIPFTETIFLWQSGVMLAALVVISLIVAYATATGPNSARDAKACGVDPAFSLPPLAPRTRPGEWLEYSPLLIILMVLLGVGWLFSEFSSKPAITAISGLNTYNFLFIMLGALLHWRPRSFLDAVARAVPTTTGVLIQFPLYGSIAALLTTVKGADAQTLAHYISTFFTSIASHDTYAILMGVYSAILGFFIPSGGGKWIIEAPYVMQVANDLQYHLGWAVQIYNAAEALPNLINPFYMLPLLGVLGLKARDLIGFSFVQLLVHTPLVLFLLWALGTTLVYTPPVMP</sequence>
<dbReference type="Proteomes" id="UP000050420">
    <property type="component" value="Unassembled WGS sequence"/>
</dbReference>
<protein>
    <submittedName>
        <fullName evidence="2">Short-chain fatty acid transporter</fullName>
    </submittedName>
</protein>
<keyword evidence="1" id="KW-1133">Transmembrane helix</keyword>
<keyword evidence="1" id="KW-0812">Transmembrane</keyword>
<evidence type="ECO:0000313" key="3">
    <source>
        <dbReference type="Proteomes" id="UP000050420"/>
    </source>
</evidence>
<feature type="transmembrane region" description="Helical" evidence="1">
    <location>
        <begin position="274"/>
        <end position="297"/>
    </location>
</feature>
<evidence type="ECO:0000313" key="2">
    <source>
        <dbReference type="EMBL" id="KPY05222.1"/>
    </source>
</evidence>
<keyword evidence="1" id="KW-0472">Membrane</keyword>
<dbReference type="Pfam" id="PF02667">
    <property type="entry name" value="SCFA_trans"/>
    <property type="match status" value="1"/>
</dbReference>
<organism evidence="2 3">
    <name type="scientific">Pseudomonas amygdali pv. mori</name>
    <dbReference type="NCBI Taxonomy" id="34065"/>
    <lineage>
        <taxon>Bacteria</taxon>
        <taxon>Pseudomonadati</taxon>
        <taxon>Pseudomonadota</taxon>
        <taxon>Gammaproteobacteria</taxon>
        <taxon>Pseudomonadales</taxon>
        <taxon>Pseudomonadaceae</taxon>
        <taxon>Pseudomonas</taxon>
        <taxon>Pseudomonas amygdali</taxon>
    </lineage>
</organism>
<dbReference type="AlphaFoldDB" id="A0A0Q0AQ41"/>
<dbReference type="InterPro" id="IPR006160">
    <property type="entry name" value="SCFA_transpt_AtoE"/>
</dbReference>
<accession>A0A0Q0AQ41</accession>
<gene>
    <name evidence="2" type="ORF">ALO63_03542</name>
</gene>
<feature type="transmembrane region" description="Helical" evidence="1">
    <location>
        <begin position="26"/>
        <end position="49"/>
    </location>
</feature>
<dbReference type="EMBL" id="LJQU01000022">
    <property type="protein sequence ID" value="KPY05222.1"/>
    <property type="molecule type" value="Genomic_DNA"/>
</dbReference>
<name>A0A0Q0AQ41_PSEA0</name>
<proteinExistence type="predicted"/>
<reference evidence="2 3" key="1">
    <citation type="submission" date="2015-09" db="EMBL/GenBank/DDBJ databases">
        <title>Genome announcement of multiple Pseudomonas syringae strains.</title>
        <authorList>
            <person name="Thakur S."/>
            <person name="Wang P.W."/>
            <person name="Gong Y."/>
            <person name="Weir B.S."/>
            <person name="Guttman D.S."/>
        </authorList>
    </citation>
    <scope>NUCLEOTIDE SEQUENCE [LARGE SCALE GENOMIC DNA]</scope>
    <source>
        <strain evidence="2 3">ICMP4331</strain>
    </source>
</reference>
<dbReference type="PANTHER" id="PTHR41983:SF2">
    <property type="entry name" value="SHORT-CHAIN FATTY ACID TRANSPORTER-RELATED"/>
    <property type="match status" value="1"/>
</dbReference>
<feature type="transmembrane region" description="Helical" evidence="1">
    <location>
        <begin position="84"/>
        <end position="102"/>
    </location>
</feature>
<feature type="transmembrane region" description="Helical" evidence="1">
    <location>
        <begin position="108"/>
        <end position="130"/>
    </location>
</feature>
<evidence type="ECO:0000256" key="1">
    <source>
        <dbReference type="SAM" id="Phobius"/>
    </source>
</evidence>
<comment type="caution">
    <text evidence="2">The sequence shown here is derived from an EMBL/GenBank/DDBJ whole genome shotgun (WGS) entry which is preliminary data.</text>
</comment>
<dbReference type="PATRIC" id="fig|34065.5.peg.5119"/>
<feature type="transmembrane region" description="Helical" evidence="1">
    <location>
        <begin position="193"/>
        <end position="217"/>
    </location>
</feature>
<dbReference type="GO" id="GO:0005886">
    <property type="term" value="C:plasma membrane"/>
    <property type="evidence" value="ECO:0007669"/>
    <property type="project" value="TreeGrafter"/>
</dbReference>
<dbReference type="PANTHER" id="PTHR41983">
    <property type="entry name" value="SHORT-CHAIN FATTY ACID TRANSPORTER-RELATED"/>
    <property type="match status" value="1"/>
</dbReference>